<dbReference type="InterPro" id="IPR014644">
    <property type="entry name" value="MeTrfase_PRMT7"/>
</dbReference>
<dbReference type="CDD" id="cd02440">
    <property type="entry name" value="AdoMet_MTases"/>
    <property type="match status" value="1"/>
</dbReference>
<dbReference type="PIRSF" id="PIRSF036946">
    <property type="entry name" value="Arg_N-mtase"/>
    <property type="match status" value="1"/>
</dbReference>
<comment type="function">
    <text evidence="6">Arginine methyltransferase that can both catalyze the formation of omega-N monomethylarginine (MMA) and symmetrical dimethylarginine (sDMA).</text>
</comment>
<dbReference type="SUPFAM" id="SSF53335">
    <property type="entry name" value="S-adenosyl-L-methionine-dependent methyltransferases"/>
    <property type="match status" value="2"/>
</dbReference>
<keyword evidence="1 7" id="KW-0489">Methyltransferase</keyword>
<dbReference type="GO" id="GO:0016274">
    <property type="term" value="F:protein-arginine N-methyltransferase activity"/>
    <property type="evidence" value="ECO:0007669"/>
    <property type="project" value="InterPro"/>
</dbReference>
<organism evidence="9">
    <name type="scientific">Ixodes ricinus</name>
    <name type="common">Common tick</name>
    <name type="synonym">Acarus ricinus</name>
    <dbReference type="NCBI Taxonomy" id="34613"/>
    <lineage>
        <taxon>Eukaryota</taxon>
        <taxon>Metazoa</taxon>
        <taxon>Ecdysozoa</taxon>
        <taxon>Arthropoda</taxon>
        <taxon>Chelicerata</taxon>
        <taxon>Arachnida</taxon>
        <taxon>Acari</taxon>
        <taxon>Parasitiformes</taxon>
        <taxon>Ixodida</taxon>
        <taxon>Ixodoidea</taxon>
        <taxon>Ixodidae</taxon>
        <taxon>Ixodinae</taxon>
        <taxon>Ixodes</taxon>
    </lineage>
</organism>
<dbReference type="AlphaFoldDB" id="A0A0K8R9I5"/>
<evidence type="ECO:0000256" key="4">
    <source>
        <dbReference type="ARBA" id="ARBA00022737"/>
    </source>
</evidence>
<comment type="function">
    <text evidence="5">Essential arginine methyltransferase that can both catalyze the formation of omega-N monomethylarginine (MMA) and symmetrical dimethylarginine (sDMA). Specifically mediates the symmetrical dimethylation of arginine residues in the small nuclear ribonucleoproteins SmD1 and SmD3.</text>
</comment>
<dbReference type="FunFam" id="3.40.50.150:FF:000070">
    <property type="entry name" value="Protein arginine N-methyltransferase 7"/>
    <property type="match status" value="1"/>
</dbReference>
<evidence type="ECO:0000256" key="6">
    <source>
        <dbReference type="PIRNR" id="PIRNR036946"/>
    </source>
</evidence>
<dbReference type="Gene3D" id="3.40.50.150">
    <property type="entry name" value="Vaccinia Virus protein VP39"/>
    <property type="match status" value="2"/>
</dbReference>
<protein>
    <recommendedName>
        <fullName evidence="6">Protein arginine N-methyltransferase</fullName>
        <ecNumber evidence="6">2.1.1.-</ecNumber>
    </recommendedName>
</protein>
<dbReference type="FunFam" id="3.40.50.150:FF:000071">
    <property type="entry name" value="Protein arginine N-methyltransferase 7"/>
    <property type="match status" value="1"/>
</dbReference>
<dbReference type="EMBL" id="GADI01006067">
    <property type="protein sequence ID" value="JAA67741.1"/>
    <property type="molecule type" value="mRNA"/>
</dbReference>
<name>A0A0K8R9I5_IXORI</name>
<dbReference type="InterPro" id="IPR025799">
    <property type="entry name" value="Arg_MeTrfase"/>
</dbReference>
<accession>A0A0K8R9I5</accession>
<keyword evidence="3 7" id="KW-0949">S-adenosyl-L-methionine</keyword>
<evidence type="ECO:0000256" key="7">
    <source>
        <dbReference type="PROSITE-ProRule" id="PRU01015"/>
    </source>
</evidence>
<keyword evidence="4" id="KW-0677">Repeat</keyword>
<dbReference type="InterPro" id="IPR055135">
    <property type="entry name" value="PRMT_dom"/>
</dbReference>
<proteinExistence type="evidence at transcript level"/>
<evidence type="ECO:0000256" key="3">
    <source>
        <dbReference type="ARBA" id="ARBA00022691"/>
    </source>
</evidence>
<dbReference type="Pfam" id="PF06325">
    <property type="entry name" value="PrmA"/>
    <property type="match status" value="1"/>
</dbReference>
<evidence type="ECO:0000256" key="1">
    <source>
        <dbReference type="ARBA" id="ARBA00022603"/>
    </source>
</evidence>
<evidence type="ECO:0000259" key="8">
    <source>
        <dbReference type="Pfam" id="PF22528"/>
    </source>
</evidence>
<feature type="domain" description="Protein arginine N-methyltransferase" evidence="8">
    <location>
        <begin position="161"/>
        <end position="278"/>
    </location>
</feature>
<dbReference type="GO" id="GO:0032259">
    <property type="term" value="P:methylation"/>
    <property type="evidence" value="ECO:0007669"/>
    <property type="project" value="UniProtKB-KW"/>
</dbReference>
<evidence type="ECO:0000256" key="2">
    <source>
        <dbReference type="ARBA" id="ARBA00022679"/>
    </source>
</evidence>
<reference evidence="9" key="1">
    <citation type="submission" date="2012-12" db="EMBL/GenBank/DDBJ databases">
        <title>Identification and characterization of a phenylalanine ammonia-lyase gene family in Isatis indigotica Fort.</title>
        <authorList>
            <person name="Liu Q."/>
            <person name="Chen J."/>
            <person name="Zhou X."/>
            <person name="Di P."/>
            <person name="Xiao Y."/>
            <person name="Xuan H."/>
            <person name="Zhang L."/>
            <person name="Chen W."/>
        </authorList>
    </citation>
    <scope>NUCLEOTIDE SEQUENCE</scope>
    <source>
        <tissue evidence="9">Salivary gland</tissue>
    </source>
</reference>
<keyword evidence="2 7" id="KW-0808">Transferase</keyword>
<evidence type="ECO:0000256" key="5">
    <source>
        <dbReference type="ARBA" id="ARBA00025081"/>
    </source>
</evidence>
<feature type="domain" description="Protein arginine N-methyltransferase" evidence="8">
    <location>
        <begin position="453"/>
        <end position="588"/>
    </location>
</feature>
<dbReference type="GO" id="GO:0042054">
    <property type="term" value="F:histone methyltransferase activity"/>
    <property type="evidence" value="ECO:0007669"/>
    <property type="project" value="TreeGrafter"/>
</dbReference>
<dbReference type="InterPro" id="IPR029063">
    <property type="entry name" value="SAM-dependent_MTases_sf"/>
</dbReference>
<evidence type="ECO:0000313" key="9">
    <source>
        <dbReference type="EMBL" id="JAA67741.1"/>
    </source>
</evidence>
<dbReference type="Pfam" id="PF22528">
    <property type="entry name" value="PRMT_C"/>
    <property type="match status" value="2"/>
</dbReference>
<dbReference type="PROSITE" id="PS51678">
    <property type="entry name" value="SAM_MT_PRMT"/>
    <property type="match status" value="2"/>
</dbReference>
<dbReference type="Gene3D" id="2.70.160.11">
    <property type="entry name" value="Hnrnp arginine n-methyltransferase1"/>
    <property type="match status" value="2"/>
</dbReference>
<dbReference type="EC" id="2.1.1.-" evidence="6"/>
<comment type="similarity">
    <text evidence="6">Belongs to the class I-like SAM-binding methyltransferase superfamily. Protein arginine N-methyltransferase family. PRMT7 subfamily.</text>
</comment>
<dbReference type="PANTHER" id="PTHR11006">
    <property type="entry name" value="PROTEIN ARGININE N-METHYLTRANSFERASE"/>
    <property type="match status" value="1"/>
</dbReference>
<sequence>MDNIRNRGERVKVLDIGTGSGLLAMMAANYGAYSVHACEAFAPVAQRARQVIKDNGFGDKICLIPKRSTDIEVGPGKDMPWKANILVTEVFDTELIGEGAIETFTHALRELLEPDAIVVPHAATIYAQAVHSPFLRSFHTVSAVPVTGEQTVLVPKGVQDCAGVPAVHDLQLSQLEESDFIPLTPPLPVFRFNFTDPLTLAPKAHTVVETTAAESGTCHAILMWWKLDMDPGAKIELSCAPYWAHSSGKSAPWRDHWMQGVYYPPKTIQVETGQQFQLLACRDQYSLWFSVSHWKAPEPAESPLCNCGLHMSLSRTRIGMLNDDTRNRAYASVLQKVVTKESVCLCLGTGSLIPFMAAKLGAKKVYVIEGDTILHALVTEYMTCNQLQGVTVLEKEPLHLTEDDLDERANLLLSEPFFSTSLLPWHNLQFWFLRPEIEHLLAPGAITLPGTAVFYGLAVEFDHLWKIRAPVREAEGFDLSAFDELIQNAQAMSDEMVEPQPLWEYPCTAMTRPFHMATVNLASNLKSVAASGHACFESAGNCNGVALWMDFVFDEDNTVTTGPTEKVVLGKKVTWDRFSRQGVYLFDKRSLQHCKDNGTILKWMFELDQQSGSVQYTFKIEPVAT</sequence>
<dbReference type="PANTHER" id="PTHR11006:SF4">
    <property type="entry name" value="PROTEIN ARGININE N-METHYLTRANSFERASE 7"/>
    <property type="match status" value="1"/>
</dbReference>